<dbReference type="Proteomes" id="UP000230750">
    <property type="component" value="Unassembled WGS sequence"/>
</dbReference>
<feature type="transmembrane region" description="Helical" evidence="1">
    <location>
        <begin position="370"/>
        <end position="388"/>
    </location>
</feature>
<evidence type="ECO:0000313" key="3">
    <source>
        <dbReference type="Proteomes" id="UP000230750"/>
    </source>
</evidence>
<protein>
    <recommendedName>
        <fullName evidence="4">Gustatory receptor</fullName>
    </recommendedName>
</protein>
<feature type="transmembrane region" description="Helical" evidence="1">
    <location>
        <begin position="82"/>
        <end position="102"/>
    </location>
</feature>
<keyword evidence="1" id="KW-0812">Transmembrane</keyword>
<comment type="caution">
    <text evidence="2">The sequence shown here is derived from an EMBL/GenBank/DDBJ whole genome shotgun (WGS) entry which is preliminary data.</text>
</comment>
<proteinExistence type="predicted"/>
<organism evidence="2 3">
    <name type="scientific">Stichopus japonicus</name>
    <name type="common">Sea cucumber</name>
    <dbReference type="NCBI Taxonomy" id="307972"/>
    <lineage>
        <taxon>Eukaryota</taxon>
        <taxon>Metazoa</taxon>
        <taxon>Echinodermata</taxon>
        <taxon>Eleutherozoa</taxon>
        <taxon>Echinozoa</taxon>
        <taxon>Holothuroidea</taxon>
        <taxon>Aspidochirotacea</taxon>
        <taxon>Aspidochirotida</taxon>
        <taxon>Stichopodidae</taxon>
        <taxon>Apostichopus</taxon>
    </lineage>
</organism>
<evidence type="ECO:0000313" key="2">
    <source>
        <dbReference type="EMBL" id="PIK45309.1"/>
    </source>
</evidence>
<sequence length="393" mass="45767">MVMWSLGLIDWSSPKQDIFGDHPSFVAAVNGSKWKRRLLCVTSRLYLTLLLSVTALCGYKYLDKYFGESNHFFHFASYFITYLPLMAAPQLICFLTTICRWFHNNNNFSDDREDYWWNVLSEPSVSKRLYPFHLSKLQPPKLKYLLFFCSCGIINIIMETIHFCIYTKPPKTLKDDIYQSGEFVSTILNMWFFSLFCYFLFLQRLALESHFDHLLWFVRKHAGCLADCQTKLNECLSDFLGMRRLIRPWITFVICSTCFGLAVCVAWNYKVIGEEKAYVEMFTISEVNCSTTNFTTTAKSGFGYLNALIFTNKFTVLILSLLSVGGTDIVNIWKKYLFYVNILCSPNNERFWRKFSKLMRKLEVNTSGDTIIDMLLPVLLLAFGILGIDNFDF</sequence>
<evidence type="ECO:0000256" key="1">
    <source>
        <dbReference type="SAM" id="Phobius"/>
    </source>
</evidence>
<keyword evidence="1" id="KW-0472">Membrane</keyword>
<keyword evidence="1" id="KW-1133">Transmembrane helix</keyword>
<feature type="transmembrane region" description="Helical" evidence="1">
    <location>
        <begin position="183"/>
        <end position="201"/>
    </location>
</feature>
<feature type="transmembrane region" description="Helical" evidence="1">
    <location>
        <begin position="45"/>
        <end position="62"/>
    </location>
</feature>
<evidence type="ECO:0008006" key="4">
    <source>
        <dbReference type="Google" id="ProtNLM"/>
    </source>
</evidence>
<keyword evidence="3" id="KW-1185">Reference proteome</keyword>
<accession>A0A2G8KBH4</accession>
<feature type="transmembrane region" description="Helical" evidence="1">
    <location>
        <begin position="249"/>
        <end position="269"/>
    </location>
</feature>
<dbReference type="AlphaFoldDB" id="A0A2G8KBH4"/>
<dbReference type="EMBL" id="MRZV01000720">
    <property type="protein sequence ID" value="PIK45309.1"/>
    <property type="molecule type" value="Genomic_DNA"/>
</dbReference>
<dbReference type="OrthoDB" id="10042460at2759"/>
<gene>
    <name evidence="2" type="ORF">BSL78_17846</name>
</gene>
<feature type="transmembrane region" description="Helical" evidence="1">
    <location>
        <begin position="314"/>
        <end position="333"/>
    </location>
</feature>
<name>A0A2G8KBH4_STIJA</name>
<feature type="transmembrane region" description="Helical" evidence="1">
    <location>
        <begin position="144"/>
        <end position="163"/>
    </location>
</feature>
<reference evidence="2 3" key="1">
    <citation type="journal article" date="2017" name="PLoS Biol.">
        <title>The sea cucumber genome provides insights into morphological evolution and visceral regeneration.</title>
        <authorList>
            <person name="Zhang X."/>
            <person name="Sun L."/>
            <person name="Yuan J."/>
            <person name="Sun Y."/>
            <person name="Gao Y."/>
            <person name="Zhang L."/>
            <person name="Li S."/>
            <person name="Dai H."/>
            <person name="Hamel J.F."/>
            <person name="Liu C."/>
            <person name="Yu Y."/>
            <person name="Liu S."/>
            <person name="Lin W."/>
            <person name="Guo K."/>
            <person name="Jin S."/>
            <person name="Xu P."/>
            <person name="Storey K.B."/>
            <person name="Huan P."/>
            <person name="Zhang T."/>
            <person name="Zhou Y."/>
            <person name="Zhang J."/>
            <person name="Lin C."/>
            <person name="Li X."/>
            <person name="Xing L."/>
            <person name="Huo D."/>
            <person name="Sun M."/>
            <person name="Wang L."/>
            <person name="Mercier A."/>
            <person name="Li F."/>
            <person name="Yang H."/>
            <person name="Xiang J."/>
        </authorList>
    </citation>
    <scope>NUCLEOTIDE SEQUENCE [LARGE SCALE GENOMIC DNA]</scope>
    <source>
        <strain evidence="2">Shaxun</strain>
        <tissue evidence="2">Muscle</tissue>
    </source>
</reference>